<organism evidence="2 3">
    <name type="scientific">Neobacillus massiliamazoniensis</name>
    <dbReference type="NCBI Taxonomy" id="1499688"/>
    <lineage>
        <taxon>Bacteria</taxon>
        <taxon>Bacillati</taxon>
        <taxon>Bacillota</taxon>
        <taxon>Bacilli</taxon>
        <taxon>Bacillales</taxon>
        <taxon>Bacillaceae</taxon>
        <taxon>Neobacillus</taxon>
    </lineage>
</organism>
<dbReference type="Pfam" id="PF09346">
    <property type="entry name" value="SMI1_KNR4"/>
    <property type="match status" value="1"/>
</dbReference>
<dbReference type="AlphaFoldDB" id="A0A0U1NRS6"/>
<dbReference type="OrthoDB" id="2355620at2"/>
<dbReference type="InterPro" id="IPR018958">
    <property type="entry name" value="Knr4/Smi1-like_dom"/>
</dbReference>
<accession>A0A0U1NRS6</accession>
<dbReference type="EMBL" id="CVRB01000001">
    <property type="protein sequence ID" value="CRK80760.1"/>
    <property type="molecule type" value="Genomic_DNA"/>
</dbReference>
<evidence type="ECO:0000313" key="2">
    <source>
        <dbReference type="EMBL" id="CRK80760.1"/>
    </source>
</evidence>
<evidence type="ECO:0000313" key="3">
    <source>
        <dbReference type="Proteomes" id="UP000199087"/>
    </source>
</evidence>
<keyword evidence="3" id="KW-1185">Reference proteome</keyword>
<protein>
    <recommendedName>
        <fullName evidence="1">Knr4/Smi1-like domain-containing protein</fullName>
    </recommendedName>
</protein>
<dbReference type="Proteomes" id="UP000199087">
    <property type="component" value="Unassembled WGS sequence"/>
</dbReference>
<name>A0A0U1NRS6_9BACI</name>
<dbReference type="SMART" id="SM00860">
    <property type="entry name" value="SMI1_KNR4"/>
    <property type="match status" value="1"/>
</dbReference>
<gene>
    <name evidence="2" type="ORF">BN000_00648</name>
</gene>
<dbReference type="Gene3D" id="3.40.1580.10">
    <property type="entry name" value="SMI1/KNR4-like"/>
    <property type="match status" value="1"/>
</dbReference>
<evidence type="ECO:0000259" key="1">
    <source>
        <dbReference type="SMART" id="SM00860"/>
    </source>
</evidence>
<feature type="domain" description="Knr4/Smi1-like" evidence="1">
    <location>
        <begin position="62"/>
        <end position="186"/>
    </location>
</feature>
<reference evidence="3" key="1">
    <citation type="submission" date="2015-05" db="EMBL/GenBank/DDBJ databases">
        <authorList>
            <person name="Urmite Genomes"/>
        </authorList>
    </citation>
    <scope>NUCLEOTIDE SEQUENCE [LARGE SCALE GENOMIC DNA]</scope>
    <source>
        <strain evidence="3">LF1</strain>
    </source>
</reference>
<proteinExistence type="predicted"/>
<sequence>MNPIKAQIKEQIVEFPEYLSPLKVHSLKYLKYSSCIDLNDTIQIAHEPWNGVYSFAIRLFTPAKKSWISNYQKKFGLVIPKFYKDFLLITNGCSFYGLDLFGLPPSIQNENVLNRTDPEPLDLSTANVYWKNGYINTQEFFHFGGRQFSDDENIGYFIEGKNKIHAIKKDGEILFSRDTFTDFLKDELEISESIMKEDIPEDWWS</sequence>
<dbReference type="InterPro" id="IPR037883">
    <property type="entry name" value="Knr4/Smi1-like_sf"/>
</dbReference>
<dbReference type="RefSeq" id="WP_090630760.1">
    <property type="nucleotide sequence ID" value="NZ_CVRB01000001.1"/>
</dbReference>
<dbReference type="SUPFAM" id="SSF160631">
    <property type="entry name" value="SMI1/KNR4-like"/>
    <property type="match status" value="1"/>
</dbReference>